<evidence type="ECO:0000313" key="2">
    <source>
        <dbReference type="Proteomes" id="UP001141552"/>
    </source>
</evidence>
<proteinExistence type="predicted"/>
<reference evidence="1" key="2">
    <citation type="journal article" date="2023" name="Plants (Basel)">
        <title>Annotation of the Turnera subulata (Passifloraceae) Draft Genome Reveals the S-Locus Evolved after the Divergence of Turneroideae from Passifloroideae in a Stepwise Manner.</title>
        <authorList>
            <person name="Henning P.M."/>
            <person name="Roalson E.H."/>
            <person name="Mir W."/>
            <person name="McCubbin A.G."/>
            <person name="Shore J.S."/>
        </authorList>
    </citation>
    <scope>NUCLEOTIDE SEQUENCE</scope>
    <source>
        <strain evidence="1">F60SS</strain>
    </source>
</reference>
<name>A0A9Q0GM48_9ROSI</name>
<comment type="caution">
    <text evidence="1">The sequence shown here is derived from an EMBL/GenBank/DDBJ whole genome shotgun (WGS) entry which is preliminary data.</text>
</comment>
<protein>
    <submittedName>
        <fullName evidence="1">Uncharacterized protein</fullName>
    </submittedName>
</protein>
<gene>
    <name evidence="1" type="ORF">Tsubulata_042912</name>
</gene>
<dbReference type="EMBL" id="JAKUCV010000150">
    <property type="protein sequence ID" value="KAJ4851049.1"/>
    <property type="molecule type" value="Genomic_DNA"/>
</dbReference>
<organism evidence="1 2">
    <name type="scientific">Turnera subulata</name>
    <dbReference type="NCBI Taxonomy" id="218843"/>
    <lineage>
        <taxon>Eukaryota</taxon>
        <taxon>Viridiplantae</taxon>
        <taxon>Streptophyta</taxon>
        <taxon>Embryophyta</taxon>
        <taxon>Tracheophyta</taxon>
        <taxon>Spermatophyta</taxon>
        <taxon>Magnoliopsida</taxon>
        <taxon>eudicotyledons</taxon>
        <taxon>Gunneridae</taxon>
        <taxon>Pentapetalae</taxon>
        <taxon>rosids</taxon>
        <taxon>fabids</taxon>
        <taxon>Malpighiales</taxon>
        <taxon>Passifloraceae</taxon>
        <taxon>Turnera</taxon>
    </lineage>
</organism>
<accession>A0A9Q0GM48</accession>
<keyword evidence="2" id="KW-1185">Reference proteome</keyword>
<evidence type="ECO:0000313" key="1">
    <source>
        <dbReference type="EMBL" id="KAJ4851049.1"/>
    </source>
</evidence>
<dbReference type="Proteomes" id="UP001141552">
    <property type="component" value="Unassembled WGS sequence"/>
</dbReference>
<reference evidence="1" key="1">
    <citation type="submission" date="2022-02" db="EMBL/GenBank/DDBJ databases">
        <authorList>
            <person name="Henning P.M."/>
            <person name="McCubbin A.G."/>
            <person name="Shore J.S."/>
        </authorList>
    </citation>
    <scope>NUCLEOTIDE SEQUENCE</scope>
    <source>
        <strain evidence="1">F60SS</strain>
        <tissue evidence="1">Leaves</tissue>
    </source>
</reference>
<dbReference type="AlphaFoldDB" id="A0A9Q0GM48"/>
<sequence length="82" mass="9202">MNRLATYICTYQAKWSSGVHDLHTRPWCCYWWLAWGLAYATRLGKAMAGVANMCNLRGHNGICSQYNCESWLCCCSSSAAPS</sequence>